<dbReference type="InterPro" id="IPR013096">
    <property type="entry name" value="Cupin_2"/>
</dbReference>
<evidence type="ECO:0000313" key="4">
    <source>
        <dbReference type="Proteomes" id="UP000464054"/>
    </source>
</evidence>
<feature type="domain" description="Cupin type-2" evidence="1">
    <location>
        <begin position="129"/>
        <end position="178"/>
    </location>
</feature>
<evidence type="ECO:0000313" key="3">
    <source>
        <dbReference type="EMBL" id="QHQ24546.1"/>
    </source>
</evidence>
<dbReference type="CDD" id="cd20489">
    <property type="entry name" value="cupin_HppE-like_C"/>
    <property type="match status" value="1"/>
</dbReference>
<sequence>MKNFDISFNKENILKLLSGRKMTIENIEGFATSSEEKVIFDSMDSLQKLSDMTSIPLSCFFNQEASDDLDEGVKIARRNETFSREEIRDEVHYYTYHHLVTTKADPGLMALRLDLHSNETQPLRLNGGHATKEVVYVSKGSVRVQWLDDMKNLHEEILNEGDSIFITPDVPHSFTNNDVNHKSEIIAINYE</sequence>
<reference evidence="3" key="2">
    <citation type="journal article" date="2022" name="Plant Pathol J">
        <title>Comparative Genomic Analysis of Pathogenic Factors of Pectobacterium Species Isolated in South Korea Using Whole-Genome Sequencing.</title>
        <authorList>
            <person name="Jee S."/>
            <person name="Kang I.J."/>
            <person name="Bak G."/>
            <person name="Kang S."/>
            <person name="Lee J."/>
            <person name="Heu S."/>
            <person name="Hwang I."/>
        </authorList>
    </citation>
    <scope>NUCLEOTIDE SEQUENCE</scope>
    <source>
        <strain evidence="3">PZ1</strain>
    </source>
</reference>
<name>A0AAP9IGU6_9GAMM</name>
<accession>A0AAP9IGU6</accession>
<dbReference type="Gene3D" id="2.60.120.10">
    <property type="entry name" value="Jelly Rolls"/>
    <property type="match status" value="1"/>
</dbReference>
<evidence type="ECO:0000313" key="2">
    <source>
        <dbReference type="EMBL" id="MFJ5322808.1"/>
    </source>
</evidence>
<dbReference type="Proteomes" id="UP000464054">
    <property type="component" value="Chromosome"/>
</dbReference>
<dbReference type="AlphaFoldDB" id="A0AAP9IGU6"/>
<proteinExistence type="predicted"/>
<dbReference type="InterPro" id="IPR014710">
    <property type="entry name" value="RmlC-like_jellyroll"/>
</dbReference>
<reference evidence="4" key="1">
    <citation type="submission" date="2019-11" db="EMBL/GenBank/DDBJ databases">
        <authorList>
            <person name="Jee S."/>
        </authorList>
    </citation>
    <scope>NUCLEOTIDE SEQUENCE [LARGE SCALE GENOMIC DNA]</scope>
    <source>
        <strain evidence="4">PZ1</strain>
    </source>
</reference>
<keyword evidence="5" id="KW-1185">Reference proteome</keyword>
<organism evidence="3 4">
    <name type="scientific">Pectobacterium parvum</name>
    <dbReference type="NCBI Taxonomy" id="2778550"/>
    <lineage>
        <taxon>Bacteria</taxon>
        <taxon>Pseudomonadati</taxon>
        <taxon>Pseudomonadota</taxon>
        <taxon>Gammaproteobacteria</taxon>
        <taxon>Enterobacterales</taxon>
        <taxon>Pectobacteriaceae</taxon>
        <taxon>Pectobacterium</taxon>
    </lineage>
</organism>
<dbReference type="SUPFAM" id="SSF51182">
    <property type="entry name" value="RmlC-like cupins"/>
    <property type="match status" value="1"/>
</dbReference>
<protein>
    <submittedName>
        <fullName evidence="3">Cupin domain-containing protein</fullName>
    </submittedName>
</protein>
<gene>
    <name evidence="2" type="ORF">ACIPSN_15860</name>
    <name evidence="3" type="ORF">GMX10_11070</name>
</gene>
<reference evidence="2 5" key="3">
    <citation type="submission" date="2024-10" db="EMBL/GenBank/DDBJ databases">
        <authorList>
            <person name="Lu C.-H."/>
        </authorList>
    </citation>
    <scope>NUCLEOTIDE SEQUENCE [LARGE SCALE GENOMIC DNA]</scope>
    <source>
        <strain evidence="2 5">22QBSP01-2</strain>
    </source>
</reference>
<evidence type="ECO:0000313" key="5">
    <source>
        <dbReference type="Proteomes" id="UP001617714"/>
    </source>
</evidence>
<dbReference type="InterPro" id="IPR011051">
    <property type="entry name" value="RmlC_Cupin_sf"/>
</dbReference>
<dbReference type="GeneID" id="90770094"/>
<dbReference type="Proteomes" id="UP001617714">
    <property type="component" value="Unassembled WGS sequence"/>
</dbReference>
<dbReference type="EMBL" id="JBIXKD010000018">
    <property type="protein sequence ID" value="MFJ5322808.1"/>
    <property type="molecule type" value="Genomic_DNA"/>
</dbReference>
<evidence type="ECO:0000259" key="1">
    <source>
        <dbReference type="Pfam" id="PF07883"/>
    </source>
</evidence>
<dbReference type="EMBL" id="CP046377">
    <property type="protein sequence ID" value="QHQ24546.1"/>
    <property type="molecule type" value="Genomic_DNA"/>
</dbReference>
<dbReference type="Pfam" id="PF07883">
    <property type="entry name" value="Cupin_2"/>
    <property type="match status" value="1"/>
</dbReference>
<dbReference type="RefSeq" id="WP_039513266.1">
    <property type="nucleotide sequence ID" value="NZ_CP046377.1"/>
</dbReference>